<name>A0A0V1GHS4_TRIPS</name>
<dbReference type="EMBL" id="JYDV01002552">
    <property type="protein sequence ID" value="KRY97586.1"/>
    <property type="molecule type" value="Genomic_DNA"/>
</dbReference>
<dbReference type="Proteomes" id="UP000054826">
    <property type="component" value="Unassembled WGS sequence"/>
</dbReference>
<accession>A0A0V1GHS4</accession>
<comment type="caution">
    <text evidence="1">The sequence shown here is derived from an EMBL/GenBank/DDBJ whole genome shotgun (WGS) entry which is preliminary data.</text>
</comment>
<gene>
    <name evidence="1" type="ORF">T4C_3154</name>
</gene>
<evidence type="ECO:0000313" key="1">
    <source>
        <dbReference type="EMBL" id="KRY97586.1"/>
    </source>
</evidence>
<organism evidence="1 2">
    <name type="scientific">Trichinella pseudospiralis</name>
    <name type="common">Parasitic roundworm</name>
    <dbReference type="NCBI Taxonomy" id="6337"/>
    <lineage>
        <taxon>Eukaryota</taxon>
        <taxon>Metazoa</taxon>
        <taxon>Ecdysozoa</taxon>
        <taxon>Nematoda</taxon>
        <taxon>Enoplea</taxon>
        <taxon>Dorylaimia</taxon>
        <taxon>Trichinellida</taxon>
        <taxon>Trichinellidae</taxon>
        <taxon>Trichinella</taxon>
    </lineage>
</organism>
<sequence>MLVFSRSLEKYATRESRNNFITCLLPKNGEKLVFKIWTFFD</sequence>
<reference evidence="1 2" key="1">
    <citation type="submission" date="2015-01" db="EMBL/GenBank/DDBJ databases">
        <title>Evolution of Trichinella species and genotypes.</title>
        <authorList>
            <person name="Korhonen P.K."/>
            <person name="Edoardo P."/>
            <person name="Giuseppe L.R."/>
            <person name="Gasser R.B."/>
        </authorList>
    </citation>
    <scope>NUCLEOTIDE SEQUENCE [LARGE SCALE GENOMIC DNA]</scope>
    <source>
        <strain evidence="1">ISS176</strain>
    </source>
</reference>
<proteinExistence type="predicted"/>
<evidence type="ECO:0000313" key="2">
    <source>
        <dbReference type="Proteomes" id="UP000054826"/>
    </source>
</evidence>
<dbReference type="AlphaFoldDB" id="A0A0V1GHS4"/>
<protein>
    <submittedName>
        <fullName evidence="1">Uncharacterized protein</fullName>
    </submittedName>
</protein>